<dbReference type="STRING" id="1116472.MGMO_64c00140"/>
<dbReference type="eggNOG" id="ENOG5032ZTI">
    <property type="taxonomic scope" value="Bacteria"/>
</dbReference>
<dbReference type="RefSeq" id="WP_023494735.1">
    <property type="nucleotide sequence ID" value="NZ_AYLO01000062.1"/>
</dbReference>
<sequence length="70" mass="7892">MTGKMIMLVGIVLVLIGLAVSYAPWLVNWFGKLPGDIRIQNEKSFVFIPIVSMLIVSVILTLIINLFFRK</sequence>
<keyword evidence="3" id="KW-1185">Reference proteome</keyword>
<comment type="caution">
    <text evidence="2">The sequence shown here is derived from an EMBL/GenBank/DDBJ whole genome shotgun (WGS) entry which is preliminary data.</text>
</comment>
<dbReference type="PANTHER" id="PTHR36443">
    <property type="entry name" value="BSR5223 PROTEIN"/>
    <property type="match status" value="1"/>
</dbReference>
<dbReference type="InterPro" id="IPR021320">
    <property type="entry name" value="DUF2905"/>
</dbReference>
<gene>
    <name evidence="2" type="ORF">MGMO_64c00140</name>
</gene>
<protein>
    <recommendedName>
        <fullName evidence="4">DUF2905 domain-containing protein</fullName>
    </recommendedName>
</protein>
<evidence type="ECO:0000313" key="3">
    <source>
        <dbReference type="Proteomes" id="UP000017842"/>
    </source>
</evidence>
<dbReference type="AlphaFoldDB" id="V5C1A5"/>
<proteinExistence type="predicted"/>
<feature type="transmembrane region" description="Helical" evidence="1">
    <location>
        <begin position="45"/>
        <end position="68"/>
    </location>
</feature>
<evidence type="ECO:0008006" key="4">
    <source>
        <dbReference type="Google" id="ProtNLM"/>
    </source>
</evidence>
<dbReference type="Proteomes" id="UP000017842">
    <property type="component" value="Unassembled WGS sequence"/>
</dbReference>
<keyword evidence="1" id="KW-1133">Transmembrane helix</keyword>
<keyword evidence="1" id="KW-0812">Transmembrane</keyword>
<accession>V5C1A5</accession>
<keyword evidence="1" id="KW-0472">Membrane</keyword>
<name>V5C1A5_9GAMM</name>
<evidence type="ECO:0000256" key="1">
    <source>
        <dbReference type="SAM" id="Phobius"/>
    </source>
</evidence>
<dbReference type="PATRIC" id="fig|1116472.3.peg.1975"/>
<organism evidence="2 3">
    <name type="scientific">Methyloglobulus morosus KoM1</name>
    <dbReference type="NCBI Taxonomy" id="1116472"/>
    <lineage>
        <taxon>Bacteria</taxon>
        <taxon>Pseudomonadati</taxon>
        <taxon>Pseudomonadota</taxon>
        <taxon>Gammaproteobacteria</taxon>
        <taxon>Methylococcales</taxon>
        <taxon>Methylococcaceae</taxon>
        <taxon>Methyloglobulus</taxon>
    </lineage>
</organism>
<dbReference type="OrthoDB" id="9811610at2"/>
<evidence type="ECO:0000313" key="2">
    <source>
        <dbReference type="EMBL" id="ESS72252.1"/>
    </source>
</evidence>
<dbReference type="PANTHER" id="PTHR36443:SF1">
    <property type="entry name" value="BSR5223 PROTEIN"/>
    <property type="match status" value="1"/>
</dbReference>
<dbReference type="Pfam" id="PF11146">
    <property type="entry name" value="DUF2905"/>
    <property type="match status" value="1"/>
</dbReference>
<reference evidence="2 3" key="1">
    <citation type="journal article" date="2013" name="Genome Announc.">
        <title>Draft Genome Sequence of the Methanotrophic Gammaproteobacterium Methyloglobulus morosus DSM 22980 Strain KoM1.</title>
        <authorList>
            <person name="Poehlein A."/>
            <person name="Deutzmann J.S."/>
            <person name="Daniel R."/>
            <person name="Simeonova D.D."/>
        </authorList>
    </citation>
    <scope>NUCLEOTIDE SEQUENCE [LARGE SCALE GENOMIC DNA]</scope>
    <source>
        <strain evidence="2 3">KoM1</strain>
    </source>
</reference>
<dbReference type="EMBL" id="AYLO01000062">
    <property type="protein sequence ID" value="ESS72252.1"/>
    <property type="molecule type" value="Genomic_DNA"/>
</dbReference>